<name>A0A4Y2DIL7_ARAVE</name>
<keyword evidence="2" id="KW-1185">Reference proteome</keyword>
<dbReference type="Proteomes" id="UP000499080">
    <property type="component" value="Unassembled WGS sequence"/>
</dbReference>
<evidence type="ECO:0000313" key="2">
    <source>
        <dbReference type="Proteomes" id="UP000499080"/>
    </source>
</evidence>
<sequence length="94" mass="10700">MTRTTPELVSLLQASGFILQLTPYKADLRGDRVLNTEPVALRQIVEKECYNTRFVFYAFQRESPEKKGLFRILKRGPILIGAESQTVKVTVIIS</sequence>
<dbReference type="EMBL" id="BGPR01000375">
    <property type="protein sequence ID" value="GBM16531.1"/>
    <property type="molecule type" value="Genomic_DNA"/>
</dbReference>
<accession>A0A4Y2DIL7</accession>
<proteinExistence type="predicted"/>
<gene>
    <name evidence="1" type="ORF">AVEN_148912_1</name>
</gene>
<reference evidence="1 2" key="1">
    <citation type="journal article" date="2019" name="Sci. Rep.">
        <title>Orb-weaving spider Araneus ventricosus genome elucidates the spidroin gene catalogue.</title>
        <authorList>
            <person name="Kono N."/>
            <person name="Nakamura H."/>
            <person name="Ohtoshi R."/>
            <person name="Moran D.A.P."/>
            <person name="Shinohara A."/>
            <person name="Yoshida Y."/>
            <person name="Fujiwara M."/>
            <person name="Mori M."/>
            <person name="Tomita M."/>
            <person name="Arakawa K."/>
        </authorList>
    </citation>
    <scope>NUCLEOTIDE SEQUENCE [LARGE SCALE GENOMIC DNA]</scope>
</reference>
<dbReference type="AlphaFoldDB" id="A0A4Y2DIL7"/>
<evidence type="ECO:0000313" key="1">
    <source>
        <dbReference type="EMBL" id="GBM16531.1"/>
    </source>
</evidence>
<organism evidence="1 2">
    <name type="scientific">Araneus ventricosus</name>
    <name type="common">Orbweaver spider</name>
    <name type="synonym">Epeira ventricosa</name>
    <dbReference type="NCBI Taxonomy" id="182803"/>
    <lineage>
        <taxon>Eukaryota</taxon>
        <taxon>Metazoa</taxon>
        <taxon>Ecdysozoa</taxon>
        <taxon>Arthropoda</taxon>
        <taxon>Chelicerata</taxon>
        <taxon>Arachnida</taxon>
        <taxon>Araneae</taxon>
        <taxon>Araneomorphae</taxon>
        <taxon>Entelegynae</taxon>
        <taxon>Araneoidea</taxon>
        <taxon>Araneidae</taxon>
        <taxon>Araneus</taxon>
    </lineage>
</organism>
<protein>
    <submittedName>
        <fullName evidence="1">Uncharacterized protein</fullName>
    </submittedName>
</protein>
<comment type="caution">
    <text evidence="1">The sequence shown here is derived from an EMBL/GenBank/DDBJ whole genome shotgun (WGS) entry which is preliminary data.</text>
</comment>